<protein>
    <recommendedName>
        <fullName evidence="1">YCII-related domain-containing protein</fullName>
    </recommendedName>
</protein>
<accession>A0A4P9ZZM9</accession>
<dbReference type="Gene3D" id="3.30.70.1060">
    <property type="entry name" value="Dimeric alpha+beta barrel"/>
    <property type="match status" value="1"/>
</dbReference>
<organism evidence="2 3">
    <name type="scientific">Dimargaris cristalligena</name>
    <dbReference type="NCBI Taxonomy" id="215637"/>
    <lineage>
        <taxon>Eukaryota</taxon>
        <taxon>Fungi</taxon>
        <taxon>Fungi incertae sedis</taxon>
        <taxon>Zoopagomycota</taxon>
        <taxon>Kickxellomycotina</taxon>
        <taxon>Dimargaritomycetes</taxon>
        <taxon>Dimargaritales</taxon>
        <taxon>Dimargaritaceae</taxon>
        <taxon>Dimargaris</taxon>
    </lineage>
</organism>
<feature type="domain" description="YCII-related" evidence="1">
    <location>
        <begin position="7"/>
        <end position="95"/>
    </location>
</feature>
<reference evidence="3" key="1">
    <citation type="journal article" date="2018" name="Nat. Microbiol.">
        <title>Leveraging single-cell genomics to expand the fungal tree of life.</title>
        <authorList>
            <person name="Ahrendt S.R."/>
            <person name="Quandt C.A."/>
            <person name="Ciobanu D."/>
            <person name="Clum A."/>
            <person name="Salamov A."/>
            <person name="Andreopoulos B."/>
            <person name="Cheng J.F."/>
            <person name="Woyke T."/>
            <person name="Pelin A."/>
            <person name="Henrissat B."/>
            <person name="Reynolds N.K."/>
            <person name="Benny G.L."/>
            <person name="Smith M.E."/>
            <person name="James T.Y."/>
            <person name="Grigoriev I.V."/>
        </authorList>
    </citation>
    <scope>NUCLEOTIDE SEQUENCE [LARGE SCALE GENOMIC DNA]</scope>
    <source>
        <strain evidence="3">RSA 468</strain>
    </source>
</reference>
<dbReference type="InterPro" id="IPR011008">
    <property type="entry name" value="Dimeric_a/b-barrel"/>
</dbReference>
<proteinExistence type="predicted"/>
<gene>
    <name evidence="2" type="ORF">BJ085DRAFT_33168</name>
</gene>
<evidence type="ECO:0000259" key="1">
    <source>
        <dbReference type="Pfam" id="PF03795"/>
    </source>
</evidence>
<dbReference type="EMBL" id="ML002319">
    <property type="protein sequence ID" value="RKP38898.1"/>
    <property type="molecule type" value="Genomic_DNA"/>
</dbReference>
<dbReference type="SUPFAM" id="SSF54909">
    <property type="entry name" value="Dimeric alpha+beta barrel"/>
    <property type="match status" value="1"/>
</dbReference>
<dbReference type="InterPro" id="IPR051807">
    <property type="entry name" value="Sec-metab_biosynth-assoc"/>
</dbReference>
<dbReference type="PANTHER" id="PTHR33606">
    <property type="entry name" value="PROTEIN YCII"/>
    <property type="match status" value="1"/>
</dbReference>
<name>A0A4P9ZZM9_9FUNG</name>
<sequence>MSPKKQYLVYALDHTDAEAPQRRQAARAAHLAQASTAKKEQRLVSAGAMLSSDTEPNAKMIGSVLVFQAESEAQVREWIQSDPYIAGNVWGQISVHLFFPANL</sequence>
<dbReference type="AlphaFoldDB" id="A0A4P9ZZM9"/>
<dbReference type="PANTHER" id="PTHR33606:SF3">
    <property type="entry name" value="PROTEIN YCII"/>
    <property type="match status" value="1"/>
</dbReference>
<keyword evidence="3" id="KW-1185">Reference proteome</keyword>
<evidence type="ECO:0000313" key="2">
    <source>
        <dbReference type="EMBL" id="RKP38898.1"/>
    </source>
</evidence>
<evidence type="ECO:0000313" key="3">
    <source>
        <dbReference type="Proteomes" id="UP000268162"/>
    </source>
</evidence>
<dbReference type="InterPro" id="IPR005545">
    <property type="entry name" value="YCII"/>
</dbReference>
<dbReference type="Pfam" id="PF03795">
    <property type="entry name" value="YCII"/>
    <property type="match status" value="1"/>
</dbReference>
<dbReference type="Proteomes" id="UP000268162">
    <property type="component" value="Unassembled WGS sequence"/>
</dbReference>